<feature type="transmembrane region" description="Helical" evidence="1">
    <location>
        <begin position="43"/>
        <end position="61"/>
    </location>
</feature>
<dbReference type="RefSeq" id="WP_182775708.1">
    <property type="nucleotide sequence ID" value="NZ_BAAAHW010000035.1"/>
</dbReference>
<accession>A0A7W3RLW1</accession>
<evidence type="ECO:0008006" key="4">
    <source>
        <dbReference type="Google" id="ProtNLM"/>
    </source>
</evidence>
<feature type="transmembrane region" description="Helical" evidence="1">
    <location>
        <begin position="90"/>
        <end position="118"/>
    </location>
</feature>
<dbReference type="EMBL" id="JACJIJ010000002">
    <property type="protein sequence ID" value="MBA9053699.1"/>
    <property type="molecule type" value="Genomic_DNA"/>
</dbReference>
<evidence type="ECO:0000256" key="1">
    <source>
        <dbReference type="SAM" id="Phobius"/>
    </source>
</evidence>
<protein>
    <recommendedName>
        <fullName evidence="4">Integral membrane protein</fullName>
    </recommendedName>
</protein>
<dbReference type="GeneID" id="93981424"/>
<proteinExistence type="predicted"/>
<evidence type="ECO:0000313" key="2">
    <source>
        <dbReference type="EMBL" id="MBA9053699.1"/>
    </source>
</evidence>
<comment type="caution">
    <text evidence="2">The sequence shown here is derived from an EMBL/GenBank/DDBJ whole genome shotgun (WGS) entry which is preliminary data.</text>
</comment>
<keyword evidence="1" id="KW-0812">Transmembrane</keyword>
<gene>
    <name evidence="2" type="ORF">HDA42_002877</name>
</gene>
<name>A0A7W3RLW1_STRMR</name>
<sequence>MRRGVWWRKSAGQSVWMLGMGVVAAGLWAGWLGGTESGPYEVWQVAGLVLSLLVVVCWAAFRRRVVAAVAGTTAGLTVAAWCDWSDDSTGLFVVGVALVLHGSLFATALVSTLVRYVAPGPR</sequence>
<keyword evidence="3" id="KW-1185">Reference proteome</keyword>
<dbReference type="Proteomes" id="UP000577386">
    <property type="component" value="Unassembled WGS sequence"/>
</dbReference>
<feature type="transmembrane region" description="Helical" evidence="1">
    <location>
        <begin position="12"/>
        <end position="31"/>
    </location>
</feature>
<organism evidence="2 3">
    <name type="scientific">Streptomyces murinus</name>
    <dbReference type="NCBI Taxonomy" id="33900"/>
    <lineage>
        <taxon>Bacteria</taxon>
        <taxon>Bacillati</taxon>
        <taxon>Actinomycetota</taxon>
        <taxon>Actinomycetes</taxon>
        <taxon>Kitasatosporales</taxon>
        <taxon>Streptomycetaceae</taxon>
        <taxon>Streptomyces</taxon>
    </lineage>
</organism>
<feature type="transmembrane region" description="Helical" evidence="1">
    <location>
        <begin position="66"/>
        <end position="84"/>
    </location>
</feature>
<keyword evidence="1" id="KW-1133">Transmembrane helix</keyword>
<dbReference type="AlphaFoldDB" id="A0A7W3RLW1"/>
<reference evidence="2 3" key="1">
    <citation type="submission" date="2020-08" db="EMBL/GenBank/DDBJ databases">
        <title>Sequencing the genomes of 1000 actinobacteria strains.</title>
        <authorList>
            <person name="Klenk H.-P."/>
        </authorList>
    </citation>
    <scope>NUCLEOTIDE SEQUENCE [LARGE SCALE GENOMIC DNA]</scope>
    <source>
        <strain evidence="2 3">DSM 41827</strain>
    </source>
</reference>
<evidence type="ECO:0000313" key="3">
    <source>
        <dbReference type="Proteomes" id="UP000577386"/>
    </source>
</evidence>
<keyword evidence="1" id="KW-0472">Membrane</keyword>